<gene>
    <name evidence="2" type="ORF">VPAL9027_02360</name>
</gene>
<name>A0A1R4B632_9VIBR</name>
<reference evidence="2 3" key="1">
    <citation type="submission" date="2017-02" db="EMBL/GenBank/DDBJ databases">
        <authorList>
            <person name="Peterson S.W."/>
        </authorList>
    </citation>
    <scope>NUCLEOTIDE SEQUENCE [LARGE SCALE GENOMIC DNA]</scope>
    <source>
        <strain evidence="2 3">CECT 9027</strain>
    </source>
</reference>
<dbReference type="InterPro" id="IPR018392">
    <property type="entry name" value="LysM"/>
</dbReference>
<dbReference type="CDD" id="cd00118">
    <property type="entry name" value="LysM"/>
    <property type="match status" value="1"/>
</dbReference>
<dbReference type="STRING" id="1918946.VPAL9027_02360"/>
<dbReference type="Pfam" id="PF01476">
    <property type="entry name" value="LysM"/>
    <property type="match status" value="1"/>
</dbReference>
<feature type="domain" description="LysM" evidence="1">
    <location>
        <begin position="6"/>
        <end position="52"/>
    </location>
</feature>
<dbReference type="SMART" id="SM00257">
    <property type="entry name" value="LysM"/>
    <property type="match status" value="1"/>
</dbReference>
<evidence type="ECO:0000313" key="2">
    <source>
        <dbReference type="EMBL" id="SJL84377.1"/>
    </source>
</evidence>
<dbReference type="AlphaFoldDB" id="A0A1R4B632"/>
<dbReference type="OrthoDB" id="5833047at2"/>
<organism evidence="2 3">
    <name type="scientific">Vibrio palustris</name>
    <dbReference type="NCBI Taxonomy" id="1918946"/>
    <lineage>
        <taxon>Bacteria</taxon>
        <taxon>Pseudomonadati</taxon>
        <taxon>Pseudomonadota</taxon>
        <taxon>Gammaproteobacteria</taxon>
        <taxon>Vibrionales</taxon>
        <taxon>Vibrionaceae</taxon>
        <taxon>Vibrio</taxon>
    </lineage>
</organism>
<evidence type="ECO:0000313" key="3">
    <source>
        <dbReference type="Proteomes" id="UP000189475"/>
    </source>
</evidence>
<dbReference type="PROSITE" id="PS51782">
    <property type="entry name" value="LYSM"/>
    <property type="match status" value="1"/>
</dbReference>
<proteinExistence type="predicted"/>
<keyword evidence="3" id="KW-1185">Reference proteome</keyword>
<dbReference type="RefSeq" id="WP_077314748.1">
    <property type="nucleotide sequence ID" value="NZ_AP024888.1"/>
</dbReference>
<dbReference type="SUPFAM" id="SSF54106">
    <property type="entry name" value="LysM domain"/>
    <property type="match status" value="1"/>
</dbReference>
<sequence>MTESTKNYKIKKGDCLSLLADRFHVDVNDLYKLNVDQIKDLDVIYAGNEIRIPGETPSNPLDYQLVTKLPEIPEKSANSKDLCDSPKYADILYVPSSPKTGKKAYYAITQLAKSTIKKEQSNLFNAIDTDDNSKTLKQLKELGIFSSFYTSPHDMFLNNKDSERYEFLVLALKTLESDAYKGKENFIQKLADQELEKGFQQTFDIFLEELQYKSLDRKSTLDENQLKAKELIKTTLERSLTENIKSFENKAIDKAKMKKSDDGSFYVYDSKAKHYTSEIEKEIEHTIKIVKRRLNYYSNDKLAFLSHERSRGLIKDFTDLISVSDARIEYYMNDLNYINKHGFLLPEQCLTIDELEGNKEENQGPKEFRENYSNWRESDDYKKGLPIDISNADNLIDELFKDVNQDFQKIGKRDIAGKIKVTEEKALDTMLKETGAKLWSYYPCLALIKIIDATLEQWNSDVSNLLGKNNHGKSYSKIPLPKIFSGMLWIKKLALTRFERLKSLAEKRANTGKNVQYIKPDILKSIKTFKVVWDNEEYFAKKKQEKAIRPGNDYCRVVECVLMSEGKLGWVRGPSWYLPETKEDLKQAKGHLKDITDSIVVISETQNKKLPPEKNPFRNLDQALKSINIGLSNKNKQSLLPQTLNDKFILNPENLCDDKEVIESKFWSSDYHWEIGYAPSDIKSEYVTDASVQFFRFTVNHKEDINDPLVNYTGITANRYGEYDGQFKMSFELFSGKMRTEAWFPLNKYKKPGDKLKGHETFLYYNTREDSKPQPYLVGEFFCHLCLDVYATAGASIALSENIKIGPSDGKDGNIGVRGSAYTTNDYIPTDRHSIYQRKTENNTAVAAVQHGSIDVQGSVDMFAGVEVGGNFVGEVYWRPPKQSFNGYTVHDDKMRIGQISTKYTVNYGVGLGGEIRLTLHNGTLYWIVAARWVSGVGASGKYAIALNYLNIDRLFDHILNVFYENGFVNISAIDNHTNDYINNNDIAIRTMNNLFTSALFYGLNVGEVLLLPAKMWEDYNYDSLKEDYGNVLAKNIIDKDSQKETQLWVQKLPPEVLANLFSCLCDIRNLDYISKDNAQILMQKLSATDKVIQWIFKKPDANEINARQQYQTTLSLLGGKGKISNITYEKWFNIFEGWLYIYRLIELIEKTRSDIDKRVYEVKNRRSINYYKDILEEFDLFDIESFKSSIYFNHNELSKNLNLYKKKSNLQVIEFIVGQYDLDYMINYNETIVIKNEHKNDDFDIKKDRDFLLNKVSKEHWIKKRKWWDI</sequence>
<dbReference type="InterPro" id="IPR036779">
    <property type="entry name" value="LysM_dom_sf"/>
</dbReference>
<protein>
    <submittedName>
        <fullName evidence="2">LysM domain protein</fullName>
    </submittedName>
</protein>
<dbReference type="EMBL" id="FUFT01000005">
    <property type="protein sequence ID" value="SJL84377.1"/>
    <property type="molecule type" value="Genomic_DNA"/>
</dbReference>
<accession>A0A1R4B632</accession>
<evidence type="ECO:0000259" key="1">
    <source>
        <dbReference type="PROSITE" id="PS51782"/>
    </source>
</evidence>
<dbReference type="Proteomes" id="UP000189475">
    <property type="component" value="Unassembled WGS sequence"/>
</dbReference>
<dbReference type="Gene3D" id="3.10.350.10">
    <property type="entry name" value="LysM domain"/>
    <property type="match status" value="1"/>
</dbReference>